<evidence type="ECO:0000256" key="3">
    <source>
        <dbReference type="ARBA" id="ARBA00022475"/>
    </source>
</evidence>
<evidence type="ECO:0000313" key="10">
    <source>
        <dbReference type="Proteomes" id="UP000224563"/>
    </source>
</evidence>
<protein>
    <submittedName>
        <fullName evidence="9">Sugar ABC transporter permease</fullName>
    </submittedName>
</protein>
<sequence>MKKKQKTKKTQFTSGGGYIENAGIKGYLHNQRLDIKRNKLVYAMLVVILAYFIIFNYLPMGGLVMAFEKYSPARGIFGSKWVGMKNFYAFFHGKYIGRLIRNTICIGGLDLLVNFPAPIIFALILNEFTRKHFKKFVQTVSYMPYFISAVIACGLVVSFVQAGGPISTIVANITHTDPQNLLMNKKAFWLIYILMNMWQGLGYGSIIYLSALSSIDQEMYEAADMDGAGKWKQCLHITIPSIMPMIIMMLILRMGAVFSVGADKILLLYSPSTYEYSDVINTYVYRMGLVNMDFGLSTAVGLFNSIIGTIMLVTTNKIAKKVSGTSMF</sequence>
<keyword evidence="3" id="KW-1003">Cell membrane</keyword>
<keyword evidence="6 7" id="KW-0472">Membrane</keyword>
<dbReference type="InterPro" id="IPR035906">
    <property type="entry name" value="MetI-like_sf"/>
</dbReference>
<dbReference type="AlphaFoldDB" id="A0A2G3E4Y8"/>
<comment type="subcellular location">
    <subcellularLocation>
        <location evidence="1 7">Cell membrane</location>
        <topology evidence="1 7">Multi-pass membrane protein</topology>
    </subcellularLocation>
</comment>
<dbReference type="InterPro" id="IPR050809">
    <property type="entry name" value="UgpAE/MalFG_permease"/>
</dbReference>
<feature type="transmembrane region" description="Helical" evidence="7">
    <location>
        <begin position="145"/>
        <end position="167"/>
    </location>
</feature>
<keyword evidence="5 7" id="KW-1133">Transmembrane helix</keyword>
<feature type="transmembrane region" description="Helical" evidence="7">
    <location>
        <begin position="40"/>
        <end position="58"/>
    </location>
</feature>
<dbReference type="InterPro" id="IPR000515">
    <property type="entry name" value="MetI-like"/>
</dbReference>
<dbReference type="Proteomes" id="UP000224563">
    <property type="component" value="Unassembled WGS sequence"/>
</dbReference>
<dbReference type="RefSeq" id="WP_099385592.1">
    <property type="nucleotide sequence ID" value="NZ_JANSWH010000052.1"/>
</dbReference>
<dbReference type="PANTHER" id="PTHR43227:SF11">
    <property type="entry name" value="BLL4140 PROTEIN"/>
    <property type="match status" value="1"/>
</dbReference>
<organism evidence="9 10">
    <name type="scientific">Agathobacter ruminis</name>
    <dbReference type="NCBI Taxonomy" id="1712665"/>
    <lineage>
        <taxon>Bacteria</taxon>
        <taxon>Bacillati</taxon>
        <taxon>Bacillota</taxon>
        <taxon>Clostridia</taxon>
        <taxon>Lachnospirales</taxon>
        <taxon>Lachnospiraceae</taxon>
        <taxon>Agathobacter</taxon>
    </lineage>
</organism>
<dbReference type="Pfam" id="PF00528">
    <property type="entry name" value="BPD_transp_1"/>
    <property type="match status" value="1"/>
</dbReference>
<feature type="transmembrane region" description="Helical" evidence="7">
    <location>
        <begin position="294"/>
        <end position="313"/>
    </location>
</feature>
<reference evidence="9 10" key="2">
    <citation type="submission" date="2017-10" db="EMBL/GenBank/DDBJ databases">
        <authorList>
            <person name="Banno H."/>
            <person name="Chua N.-H."/>
        </authorList>
    </citation>
    <scope>NUCLEOTIDE SEQUENCE [LARGE SCALE GENOMIC DNA]</scope>
    <source>
        <strain evidence="9 10">JK623</strain>
    </source>
</reference>
<evidence type="ECO:0000256" key="6">
    <source>
        <dbReference type="ARBA" id="ARBA00023136"/>
    </source>
</evidence>
<dbReference type="GO" id="GO:0055085">
    <property type="term" value="P:transmembrane transport"/>
    <property type="evidence" value="ECO:0007669"/>
    <property type="project" value="InterPro"/>
</dbReference>
<accession>A0A2G3E4Y8</accession>
<feature type="domain" description="ABC transmembrane type-1" evidence="8">
    <location>
        <begin position="100"/>
        <end position="315"/>
    </location>
</feature>
<evidence type="ECO:0000313" key="9">
    <source>
        <dbReference type="EMBL" id="PHU38357.1"/>
    </source>
</evidence>
<dbReference type="PANTHER" id="PTHR43227">
    <property type="entry name" value="BLL4140 PROTEIN"/>
    <property type="match status" value="1"/>
</dbReference>
<dbReference type="SUPFAM" id="SSF161098">
    <property type="entry name" value="MetI-like"/>
    <property type="match status" value="1"/>
</dbReference>
<name>A0A2G3E4Y8_9FIRM</name>
<evidence type="ECO:0000259" key="8">
    <source>
        <dbReference type="PROSITE" id="PS50928"/>
    </source>
</evidence>
<keyword evidence="4 7" id="KW-0812">Transmembrane</keyword>
<evidence type="ECO:0000256" key="5">
    <source>
        <dbReference type="ARBA" id="ARBA00022989"/>
    </source>
</evidence>
<gene>
    <name evidence="9" type="ORF">CSX02_03095</name>
</gene>
<proteinExistence type="inferred from homology"/>
<dbReference type="PROSITE" id="PS50928">
    <property type="entry name" value="ABC_TM1"/>
    <property type="match status" value="1"/>
</dbReference>
<comment type="similarity">
    <text evidence="7">Belongs to the binding-protein-dependent transport system permease family.</text>
</comment>
<feature type="transmembrane region" description="Helical" evidence="7">
    <location>
        <begin position="99"/>
        <end position="125"/>
    </location>
</feature>
<keyword evidence="2 7" id="KW-0813">Transport</keyword>
<dbReference type="Gene3D" id="1.10.3720.10">
    <property type="entry name" value="MetI-like"/>
    <property type="match status" value="1"/>
</dbReference>
<evidence type="ECO:0000256" key="4">
    <source>
        <dbReference type="ARBA" id="ARBA00022692"/>
    </source>
</evidence>
<reference evidence="9 10" key="1">
    <citation type="submission" date="2017-10" db="EMBL/GenBank/DDBJ databases">
        <title>Resolving the taxonomy of Roseburia spp., Eubacterium rectale and Agathobacter spp. through phylogenomic analysis.</title>
        <authorList>
            <person name="Sheridan P.O."/>
            <person name="Walker A.W."/>
            <person name="Duncan S.H."/>
            <person name="Scott K.P."/>
            <person name="Toole P.W.O."/>
            <person name="Luis P."/>
            <person name="Flint H.J."/>
        </authorList>
    </citation>
    <scope>NUCLEOTIDE SEQUENCE [LARGE SCALE GENOMIC DNA]</scope>
    <source>
        <strain evidence="9 10">JK623</strain>
    </source>
</reference>
<feature type="transmembrane region" description="Helical" evidence="7">
    <location>
        <begin position="187"/>
        <end position="209"/>
    </location>
</feature>
<dbReference type="GO" id="GO:0005886">
    <property type="term" value="C:plasma membrane"/>
    <property type="evidence" value="ECO:0007669"/>
    <property type="project" value="UniProtKB-SubCell"/>
</dbReference>
<feature type="transmembrane region" description="Helical" evidence="7">
    <location>
        <begin position="242"/>
        <end position="262"/>
    </location>
</feature>
<evidence type="ECO:0000256" key="7">
    <source>
        <dbReference type="RuleBase" id="RU363032"/>
    </source>
</evidence>
<comment type="caution">
    <text evidence="9">The sequence shown here is derived from an EMBL/GenBank/DDBJ whole genome shotgun (WGS) entry which is preliminary data.</text>
</comment>
<dbReference type="EMBL" id="PDYG01000010">
    <property type="protein sequence ID" value="PHU38357.1"/>
    <property type="molecule type" value="Genomic_DNA"/>
</dbReference>
<keyword evidence="10" id="KW-1185">Reference proteome</keyword>
<evidence type="ECO:0000256" key="1">
    <source>
        <dbReference type="ARBA" id="ARBA00004651"/>
    </source>
</evidence>
<evidence type="ECO:0000256" key="2">
    <source>
        <dbReference type="ARBA" id="ARBA00022448"/>
    </source>
</evidence>